<evidence type="ECO:0000256" key="12">
    <source>
        <dbReference type="ARBA" id="ARBA00024987"/>
    </source>
</evidence>
<keyword evidence="7" id="KW-0479">Metal-binding</keyword>
<dbReference type="SUPFAM" id="SSF54211">
    <property type="entry name" value="Ribosomal protein S5 domain 2-like"/>
    <property type="match status" value="2"/>
</dbReference>
<evidence type="ECO:0000256" key="5">
    <source>
        <dbReference type="ARBA" id="ARBA00022516"/>
    </source>
</evidence>
<keyword evidence="6" id="KW-0441">Lipid A biosynthesis</keyword>
<keyword evidence="14" id="KW-1185">Reference proteome</keyword>
<evidence type="ECO:0000256" key="3">
    <source>
        <dbReference type="ARBA" id="ARBA00006170"/>
    </source>
</evidence>
<evidence type="ECO:0000256" key="1">
    <source>
        <dbReference type="ARBA" id="ARBA00001947"/>
    </source>
</evidence>
<keyword evidence="8" id="KW-0378">Hydrolase</keyword>
<evidence type="ECO:0000256" key="7">
    <source>
        <dbReference type="ARBA" id="ARBA00022723"/>
    </source>
</evidence>
<comment type="cofactor">
    <cofactor evidence="1">
        <name>Zn(2+)</name>
        <dbReference type="ChEBI" id="CHEBI:29105"/>
    </cofactor>
</comment>
<sequence>MTLAGFCKTAVKSSAVISWKPTGKLQQTVANCIERTGVGLHSGKLSTVRIWPELAGEGRYFDFNSKIICATIDNVKETPLCTTLCKEGYSVRTVEHLLSALEGIGVDNCRIEIQSCDPDDASVEVPLFDGSAKEWVDGIQEVGLKAAVDHDGKSLEKLAPFLNEPVCVSKNDSHIIAFPYPKTKIRYGIHFPKVPAIGHQWFYSGFGNENGYAKEIAPSRTFCIYEQVEKLRDAGLIGGGSAENAIVCSETRGWLNPPLRFDNEPCRHKVLDFIGDVSLLARAGSQGIPVADIIAYKASPQFSMVRVGRIFQCGFLLVFLRLATQVQPCASTKEATAEGELLASRQAFGKYNWQILFSE</sequence>
<evidence type="ECO:0000256" key="2">
    <source>
        <dbReference type="ARBA" id="ARBA00005002"/>
    </source>
</evidence>
<dbReference type="Proteomes" id="UP001161247">
    <property type="component" value="Chromosome 2"/>
</dbReference>
<comment type="function">
    <text evidence="12">Involved in the biosynthesis of lipid A, a phosphorylated glycolipid that in bacteria anchors the lipopolysaccharide to the outer membrane of the cell. Lipid A-like molecules in plants may serve as structural components of the outer membranes of mitochondria and/or chloroplasts, or may be involved in signal transduction or plant defense responses.</text>
</comment>
<comment type="catalytic activity">
    <reaction evidence="11">
        <text>a UDP-3-O-[(3R)-3-hydroxyacyl]-N-acetyl-alpha-D-glucosamine + H2O = a UDP-3-O-[(3R)-3-hydroxyacyl]-alpha-D-glucosamine + acetate</text>
        <dbReference type="Rhea" id="RHEA:67816"/>
        <dbReference type="ChEBI" id="CHEBI:15377"/>
        <dbReference type="ChEBI" id="CHEBI:30089"/>
        <dbReference type="ChEBI" id="CHEBI:137740"/>
        <dbReference type="ChEBI" id="CHEBI:173225"/>
        <dbReference type="EC" id="3.5.1.108"/>
    </reaction>
</comment>
<dbReference type="GO" id="GO:0005739">
    <property type="term" value="C:mitochondrion"/>
    <property type="evidence" value="ECO:0007669"/>
    <property type="project" value="UniProtKB-ARBA"/>
</dbReference>
<accession>A0AAV1CQB0</accession>
<dbReference type="Gene3D" id="3.30.230.20">
    <property type="entry name" value="lpxc deacetylase, domain 1"/>
    <property type="match status" value="1"/>
</dbReference>
<dbReference type="PANTHER" id="PTHR33694">
    <property type="entry name" value="UDP-3-O-ACYL-N-ACETYLGLUCOSAMINE DEACETYLASE 1, MITOCHONDRIAL-RELATED"/>
    <property type="match status" value="1"/>
</dbReference>
<dbReference type="GO" id="GO:0009245">
    <property type="term" value="P:lipid A biosynthetic process"/>
    <property type="evidence" value="ECO:0007669"/>
    <property type="project" value="UniProtKB-KW"/>
</dbReference>
<evidence type="ECO:0000256" key="6">
    <source>
        <dbReference type="ARBA" id="ARBA00022556"/>
    </source>
</evidence>
<dbReference type="InterPro" id="IPR011334">
    <property type="entry name" value="UDP-acyl_GlcNac_deAcase_C"/>
</dbReference>
<evidence type="ECO:0000313" key="13">
    <source>
        <dbReference type="EMBL" id="CAI9096767.1"/>
    </source>
</evidence>
<dbReference type="GO" id="GO:0016020">
    <property type="term" value="C:membrane"/>
    <property type="evidence" value="ECO:0007669"/>
    <property type="project" value="GOC"/>
</dbReference>
<evidence type="ECO:0000256" key="9">
    <source>
        <dbReference type="ARBA" id="ARBA00022833"/>
    </source>
</evidence>
<keyword evidence="9" id="KW-0862">Zinc</keyword>
<organism evidence="13 14">
    <name type="scientific">Oldenlandia corymbosa var. corymbosa</name>
    <dbReference type="NCBI Taxonomy" id="529605"/>
    <lineage>
        <taxon>Eukaryota</taxon>
        <taxon>Viridiplantae</taxon>
        <taxon>Streptophyta</taxon>
        <taxon>Embryophyta</taxon>
        <taxon>Tracheophyta</taxon>
        <taxon>Spermatophyta</taxon>
        <taxon>Magnoliopsida</taxon>
        <taxon>eudicotyledons</taxon>
        <taxon>Gunneridae</taxon>
        <taxon>Pentapetalae</taxon>
        <taxon>asterids</taxon>
        <taxon>lamiids</taxon>
        <taxon>Gentianales</taxon>
        <taxon>Rubiaceae</taxon>
        <taxon>Rubioideae</taxon>
        <taxon>Spermacoceae</taxon>
        <taxon>Hedyotis-Oldenlandia complex</taxon>
        <taxon>Oldenlandia</taxon>
    </lineage>
</organism>
<proteinExistence type="inferred from homology"/>
<dbReference type="AlphaFoldDB" id="A0AAV1CQB0"/>
<protein>
    <recommendedName>
        <fullName evidence="4">UDP-3-O-acyl-N-acetylglucosamine deacetylase</fullName>
        <ecNumber evidence="4">3.5.1.108</ecNumber>
    </recommendedName>
</protein>
<evidence type="ECO:0000256" key="10">
    <source>
        <dbReference type="ARBA" id="ARBA00023098"/>
    </source>
</evidence>
<dbReference type="EMBL" id="OX459119">
    <property type="protein sequence ID" value="CAI9096767.1"/>
    <property type="molecule type" value="Genomic_DNA"/>
</dbReference>
<name>A0AAV1CQB0_OLDCO</name>
<gene>
    <name evidence="13" type="ORF">OLC1_LOCUS7438</name>
</gene>
<dbReference type="Pfam" id="PF03331">
    <property type="entry name" value="LpxC"/>
    <property type="match status" value="1"/>
</dbReference>
<evidence type="ECO:0000256" key="4">
    <source>
        <dbReference type="ARBA" id="ARBA00012745"/>
    </source>
</evidence>
<reference evidence="13" key="1">
    <citation type="submission" date="2023-03" db="EMBL/GenBank/DDBJ databases">
        <authorList>
            <person name="Julca I."/>
        </authorList>
    </citation>
    <scope>NUCLEOTIDE SEQUENCE</scope>
</reference>
<evidence type="ECO:0000256" key="11">
    <source>
        <dbReference type="ARBA" id="ARBA00024535"/>
    </source>
</evidence>
<dbReference type="GO" id="GO:0103117">
    <property type="term" value="F:UDP-3-O-acyl-N-acetylglucosamine deacetylase activity"/>
    <property type="evidence" value="ECO:0007669"/>
    <property type="project" value="UniProtKB-EC"/>
</dbReference>
<dbReference type="InterPro" id="IPR015870">
    <property type="entry name" value="UDP-acyl_N-AcGlcN_deAcase_N"/>
</dbReference>
<comment type="pathway">
    <text evidence="2">Glycolipid biosynthesis; lipid IV(A) biosynthesis; lipid IV(A) from (3R)-3-hydroxytetradecanoyl-[acyl-carrier-protein] and UDP-N-acetyl-alpha-D-glucosamine: step 2/6.</text>
</comment>
<dbReference type="EC" id="3.5.1.108" evidence="4"/>
<dbReference type="Gene3D" id="3.30.1700.10">
    <property type="entry name" value="lpxc deacetylase, domain 2"/>
    <property type="match status" value="1"/>
</dbReference>
<keyword evidence="5" id="KW-0444">Lipid biosynthesis</keyword>
<keyword evidence="10" id="KW-0443">Lipid metabolism</keyword>
<evidence type="ECO:0000256" key="8">
    <source>
        <dbReference type="ARBA" id="ARBA00022801"/>
    </source>
</evidence>
<dbReference type="PANTHER" id="PTHR33694:SF1">
    <property type="entry name" value="UDP-3-O-ACYL-N-ACETYLGLUCOSAMINE DEACETYLASE 1, MITOCHONDRIAL-RELATED"/>
    <property type="match status" value="1"/>
</dbReference>
<dbReference type="GO" id="GO:2001289">
    <property type="term" value="P:lipid X metabolic process"/>
    <property type="evidence" value="ECO:0007669"/>
    <property type="project" value="UniProtKB-ARBA"/>
</dbReference>
<dbReference type="NCBIfam" id="TIGR00325">
    <property type="entry name" value="lpxC"/>
    <property type="match status" value="1"/>
</dbReference>
<evidence type="ECO:0000313" key="14">
    <source>
        <dbReference type="Proteomes" id="UP001161247"/>
    </source>
</evidence>
<dbReference type="InterPro" id="IPR020568">
    <property type="entry name" value="Ribosomal_Su5_D2-typ_SF"/>
</dbReference>
<comment type="similarity">
    <text evidence="3">Belongs to the LpxC family.</text>
</comment>
<dbReference type="InterPro" id="IPR004463">
    <property type="entry name" value="UDP-acyl_GlcNac_deAcase"/>
</dbReference>
<dbReference type="GO" id="GO:0046872">
    <property type="term" value="F:metal ion binding"/>
    <property type="evidence" value="ECO:0007669"/>
    <property type="project" value="UniProtKB-KW"/>
</dbReference>